<comment type="similarity">
    <text evidence="2">Belongs to the bile acid:sodium symporter (BASS) (TC 2.A.28) family.</text>
</comment>
<evidence type="ECO:0000256" key="4">
    <source>
        <dbReference type="ARBA" id="ARBA00022847"/>
    </source>
</evidence>
<evidence type="ECO:0000256" key="6">
    <source>
        <dbReference type="ARBA" id="ARBA00023136"/>
    </source>
</evidence>
<gene>
    <name evidence="9" type="ORF">Pcinc_012548</name>
</gene>
<feature type="transmembrane region" description="Helical" evidence="8">
    <location>
        <begin position="237"/>
        <end position="258"/>
    </location>
</feature>
<dbReference type="SMART" id="SM00320">
    <property type="entry name" value="WD40"/>
    <property type="match status" value="1"/>
</dbReference>
<dbReference type="Gene3D" id="2.130.10.10">
    <property type="entry name" value="YVTN repeat-like/Quinoprotein amine dehydrogenase"/>
    <property type="match status" value="1"/>
</dbReference>
<sequence>MGVCDAVWLETYRNGTWKIPEDTLFALPISLRFNTSDLEDEATAAQLKGISLAEAVLEVMVVPDEDWKLDFVNRSVQFSGTEVMDEVNKSLVFSGYYWGRTQLSFYLTRDDLHPEANVTLLRDDLEITVDRKSYVLDTIFIVVGSVFVLINNINMGAQLDLAIIKSVLRKPLGPICGFISQFAVMPVATFVMGSFLFTDPLHRLGLFTLGCCPGGTSSNFWTLMFNGDINLSITMTAISTIAAMGLLVVTSGYTLGAVLAKLTCLPPNQVIAVSIETALQNPGVAFVLLKLSLESPYSDLAAVPIVATLFVTGPPLMLTYLVYASLRHFCGCCPDSKPTDAEPKHQEAATELITGQTNVKENVIEMDGVIQPRLRSQRLVLRELSTQVSNQQTKMGEETTGLSEYELLIQRNIAEKRKFLDSLGIFDVKKELDVRRPCPVKKRIDREKPFAPERLEEHPRPPPGPAAVTDYCRDQDKEACGGLLQELQGIVIKGTNKKTPWTGNVNSVVRQMKKMMVREECVAKVVPNRTLSIQIHPTMTKTLVLVGAKWGELGVWDVDREDESNGAHFFNPHSRPINCLTVDPTSPNHIYTTSYDGSVKRTDLEAGIIQQVYSYLPKNDHSRWVSWHTHVDQHTLLVSASHGNIIKIEVWDSSGHLQHEFLGEHLGSVTICVQCSCYASSLSNPRRG</sequence>
<feature type="transmembrane region" description="Helical" evidence="8">
    <location>
        <begin position="175"/>
        <end position="198"/>
    </location>
</feature>
<comment type="subcellular location">
    <subcellularLocation>
        <location evidence="1">Membrane</location>
        <topology evidence="1">Multi-pass membrane protein</topology>
    </subcellularLocation>
</comment>
<dbReference type="Pfam" id="PF01758">
    <property type="entry name" value="SBF"/>
    <property type="match status" value="1"/>
</dbReference>
<evidence type="ECO:0000256" key="5">
    <source>
        <dbReference type="ARBA" id="ARBA00022989"/>
    </source>
</evidence>
<dbReference type="InterPro" id="IPR015943">
    <property type="entry name" value="WD40/YVTN_repeat-like_dom_sf"/>
</dbReference>
<dbReference type="InterPro" id="IPR002657">
    <property type="entry name" value="BilAc:Na_symport/Acr3"/>
</dbReference>
<evidence type="ECO:0000256" key="2">
    <source>
        <dbReference type="ARBA" id="ARBA00006528"/>
    </source>
</evidence>
<keyword evidence="3 8" id="KW-0812">Transmembrane</keyword>
<dbReference type="InterPro" id="IPR038770">
    <property type="entry name" value="Na+/solute_symporter_sf"/>
</dbReference>
<dbReference type="Proteomes" id="UP001286313">
    <property type="component" value="Unassembled WGS sequence"/>
</dbReference>
<dbReference type="AlphaFoldDB" id="A0AAE1KV98"/>
<dbReference type="EMBL" id="JAWQEG010001019">
    <property type="protein sequence ID" value="KAK3883120.1"/>
    <property type="molecule type" value="Genomic_DNA"/>
</dbReference>
<dbReference type="GO" id="GO:0016020">
    <property type="term" value="C:membrane"/>
    <property type="evidence" value="ECO:0007669"/>
    <property type="project" value="UniProtKB-SubCell"/>
</dbReference>
<feature type="compositionally biased region" description="Basic and acidic residues" evidence="7">
    <location>
        <begin position="447"/>
        <end position="460"/>
    </location>
</feature>
<evidence type="ECO:0000256" key="3">
    <source>
        <dbReference type="ARBA" id="ARBA00022692"/>
    </source>
</evidence>
<keyword evidence="10" id="KW-1185">Reference proteome</keyword>
<evidence type="ECO:0000256" key="8">
    <source>
        <dbReference type="SAM" id="Phobius"/>
    </source>
</evidence>
<dbReference type="PANTHER" id="PTHR10361">
    <property type="entry name" value="SODIUM-BILE ACID COTRANSPORTER"/>
    <property type="match status" value="1"/>
</dbReference>
<keyword evidence="5 8" id="KW-1133">Transmembrane helix</keyword>
<evidence type="ECO:0000313" key="9">
    <source>
        <dbReference type="EMBL" id="KAK3883120.1"/>
    </source>
</evidence>
<keyword evidence="4" id="KW-0813">Transport</keyword>
<feature type="transmembrane region" description="Helical" evidence="8">
    <location>
        <begin position="134"/>
        <end position="154"/>
    </location>
</feature>
<protein>
    <submittedName>
        <fullName evidence="9">Uncharacterized protein</fullName>
    </submittedName>
</protein>
<feature type="region of interest" description="Disordered" evidence="7">
    <location>
        <begin position="447"/>
        <end position="466"/>
    </location>
</feature>
<comment type="caution">
    <text evidence="9">The sequence shown here is derived from an EMBL/GenBank/DDBJ whole genome shotgun (WGS) entry which is preliminary data.</text>
</comment>
<name>A0AAE1KV98_PETCI</name>
<dbReference type="PANTHER" id="PTHR10361:SF28">
    <property type="entry name" value="P3 PROTEIN-RELATED"/>
    <property type="match status" value="1"/>
</dbReference>
<accession>A0AAE1KV98</accession>
<dbReference type="InterPro" id="IPR001680">
    <property type="entry name" value="WD40_rpt"/>
</dbReference>
<proteinExistence type="inferred from homology"/>
<keyword evidence="6 8" id="KW-0472">Membrane</keyword>
<reference evidence="9" key="1">
    <citation type="submission" date="2023-10" db="EMBL/GenBank/DDBJ databases">
        <title>Genome assemblies of two species of porcelain crab, Petrolisthes cinctipes and Petrolisthes manimaculis (Anomura: Porcellanidae).</title>
        <authorList>
            <person name="Angst P."/>
        </authorList>
    </citation>
    <scope>NUCLEOTIDE SEQUENCE</scope>
    <source>
        <strain evidence="9">PB745_01</strain>
        <tissue evidence="9">Gill</tissue>
    </source>
</reference>
<organism evidence="9 10">
    <name type="scientific">Petrolisthes cinctipes</name>
    <name type="common">Flat porcelain crab</name>
    <dbReference type="NCBI Taxonomy" id="88211"/>
    <lineage>
        <taxon>Eukaryota</taxon>
        <taxon>Metazoa</taxon>
        <taxon>Ecdysozoa</taxon>
        <taxon>Arthropoda</taxon>
        <taxon>Crustacea</taxon>
        <taxon>Multicrustacea</taxon>
        <taxon>Malacostraca</taxon>
        <taxon>Eumalacostraca</taxon>
        <taxon>Eucarida</taxon>
        <taxon>Decapoda</taxon>
        <taxon>Pleocyemata</taxon>
        <taxon>Anomura</taxon>
        <taxon>Galatheoidea</taxon>
        <taxon>Porcellanidae</taxon>
        <taxon>Petrolisthes</taxon>
    </lineage>
</organism>
<dbReference type="GO" id="GO:0015293">
    <property type="term" value="F:symporter activity"/>
    <property type="evidence" value="ECO:0007669"/>
    <property type="project" value="UniProtKB-KW"/>
</dbReference>
<keyword evidence="4" id="KW-0769">Symport</keyword>
<dbReference type="Gene3D" id="1.20.1530.20">
    <property type="match status" value="2"/>
</dbReference>
<evidence type="ECO:0000256" key="7">
    <source>
        <dbReference type="SAM" id="MobiDB-lite"/>
    </source>
</evidence>
<evidence type="ECO:0000256" key="1">
    <source>
        <dbReference type="ARBA" id="ARBA00004141"/>
    </source>
</evidence>
<dbReference type="InterPro" id="IPR004710">
    <property type="entry name" value="Bilac:Na_transpt"/>
</dbReference>
<feature type="transmembrane region" description="Helical" evidence="8">
    <location>
        <begin position="301"/>
        <end position="323"/>
    </location>
</feature>
<dbReference type="SUPFAM" id="SSF101898">
    <property type="entry name" value="NHL repeat"/>
    <property type="match status" value="1"/>
</dbReference>
<evidence type="ECO:0000313" key="10">
    <source>
        <dbReference type="Proteomes" id="UP001286313"/>
    </source>
</evidence>